<evidence type="ECO:0000313" key="13">
    <source>
        <dbReference type="Proteomes" id="UP000062160"/>
    </source>
</evidence>
<dbReference type="PRINTS" id="PR00368">
    <property type="entry name" value="FADPNR"/>
</dbReference>
<comment type="similarity">
    <text evidence="3">In the N-terminal section; belongs to the NADH:flavin oxidoreductase/NADH oxidase family.</text>
</comment>
<sequence>MKFPVLMSPIKIGSMELKNRFVIPPMGTKFGNLDSTVSQQLIDYWKLRAQGGYGLLILEVAAIDPLGKAIPGQLGLWDDKFIPGLKQLVDEVHKHGDVKMAVQLHHAGRQTMSAVIGAQPVAPSPIPCPVDKEMPRELTTEEVYDLIEKFGDAAKRAKEIGFDAVEVHGAHGYLVAQFMSAYSNKRSDEFGGDFNSRMKFPVEIIKNIRRKVGNGLPILFRISGDEDMPEARTITESRMAARVLESVGVNAIHVSRCVYGSVPGAIAPAAVPAGFNVYAAEEIKKSVSIPVIAVGRINDPLLAEDILETGKADLVALGRESLTDPELPNKVAAGQLEEIAPCISCMQACVGYLFDPTKPYISCLVNPFTGREGELKVEKTDNPKKVIVIGGGPGGLEAAWIAAKRGHKVTLYEKEKKLGGQYRIGAIPPTKQEIIKALKYYETMGKKYGVEYKMETEATEETIASENADVVILATGGVPLVPDIKGIENPKFVKAIDLLDGKKEVGQNVLVVGGGMVGSETADYLGEHFHNVTIIEMLPEIAMDEQDDVKYYLLERLKKWGVKAITNATVKEFLDDGVVYEKDGKDEKITGFDSIVLAMGAKAYNPLEEKIKGKVPEIYVIGDAVKARKALEAIEEAARIAVKI</sequence>
<dbReference type="Pfam" id="PF00724">
    <property type="entry name" value="Oxidored_FMN"/>
    <property type="match status" value="1"/>
</dbReference>
<dbReference type="Gene3D" id="3.50.50.60">
    <property type="entry name" value="FAD/NAD(P)-binding domain"/>
    <property type="match status" value="1"/>
</dbReference>
<evidence type="ECO:0000256" key="4">
    <source>
        <dbReference type="ARBA" id="ARBA00022630"/>
    </source>
</evidence>
<dbReference type="SUPFAM" id="SSF51395">
    <property type="entry name" value="FMN-linked oxidoreductases"/>
    <property type="match status" value="1"/>
</dbReference>
<dbReference type="AlphaFoldDB" id="A0A0U9HN87"/>
<evidence type="ECO:0000256" key="9">
    <source>
        <dbReference type="ARBA" id="ARBA00023014"/>
    </source>
</evidence>
<protein>
    <submittedName>
        <fullName evidence="12">2,4-dienoyl-CoA reductase</fullName>
    </submittedName>
</protein>
<comment type="cofactor">
    <cofactor evidence="1">
        <name>FMN</name>
        <dbReference type="ChEBI" id="CHEBI:58210"/>
    </cofactor>
</comment>
<accession>A0A0U9HN87</accession>
<dbReference type="PRINTS" id="PR00469">
    <property type="entry name" value="PNDRDTASEII"/>
</dbReference>
<evidence type="ECO:0000259" key="10">
    <source>
        <dbReference type="Pfam" id="PF00724"/>
    </source>
</evidence>
<keyword evidence="7" id="KW-0560">Oxidoreductase</keyword>
<dbReference type="Gene3D" id="3.20.20.70">
    <property type="entry name" value="Aldolase class I"/>
    <property type="match status" value="1"/>
</dbReference>
<dbReference type="Gene3D" id="3.40.50.720">
    <property type="entry name" value="NAD(P)-binding Rossmann-like Domain"/>
    <property type="match status" value="1"/>
</dbReference>
<comment type="cofactor">
    <cofactor evidence="2">
        <name>[4Fe-4S] cluster</name>
        <dbReference type="ChEBI" id="CHEBI:49883"/>
    </cofactor>
</comment>
<evidence type="ECO:0000256" key="5">
    <source>
        <dbReference type="ARBA" id="ARBA00022643"/>
    </source>
</evidence>
<dbReference type="GO" id="GO:0046872">
    <property type="term" value="F:metal ion binding"/>
    <property type="evidence" value="ECO:0007669"/>
    <property type="project" value="UniProtKB-KW"/>
</dbReference>
<dbReference type="Pfam" id="PF07992">
    <property type="entry name" value="Pyr_redox_2"/>
    <property type="match status" value="1"/>
</dbReference>
<keyword evidence="4" id="KW-0285">Flavoprotein</keyword>
<gene>
    <name evidence="12" type="ORF">TSYNT_5266</name>
</gene>
<dbReference type="PANTHER" id="PTHR42917:SF2">
    <property type="entry name" value="2,4-DIENOYL-COA REDUCTASE [(2E)-ENOYL-COA-PRODUCING]"/>
    <property type="match status" value="1"/>
</dbReference>
<dbReference type="InterPro" id="IPR013785">
    <property type="entry name" value="Aldolase_TIM"/>
</dbReference>
<evidence type="ECO:0000259" key="11">
    <source>
        <dbReference type="Pfam" id="PF07992"/>
    </source>
</evidence>
<dbReference type="InterPro" id="IPR001155">
    <property type="entry name" value="OxRdtase_FMN_N"/>
</dbReference>
<dbReference type="SUPFAM" id="SSF51905">
    <property type="entry name" value="FAD/NAD(P)-binding domain"/>
    <property type="match status" value="1"/>
</dbReference>
<keyword evidence="9" id="KW-0411">Iron-sulfur</keyword>
<dbReference type="OrthoDB" id="9772736at2"/>
<evidence type="ECO:0000256" key="3">
    <source>
        <dbReference type="ARBA" id="ARBA00011048"/>
    </source>
</evidence>
<dbReference type="STRING" id="224999.GCA_001485475_00421"/>
<dbReference type="InterPro" id="IPR023753">
    <property type="entry name" value="FAD/NAD-binding_dom"/>
</dbReference>
<dbReference type="CDD" id="cd02803">
    <property type="entry name" value="OYE_like_FMN_family"/>
    <property type="match status" value="1"/>
</dbReference>
<evidence type="ECO:0000256" key="1">
    <source>
        <dbReference type="ARBA" id="ARBA00001917"/>
    </source>
</evidence>
<proteinExistence type="inferred from homology"/>
<dbReference type="RefSeq" id="WP_059031507.1">
    <property type="nucleotide sequence ID" value="NZ_DF976999.1"/>
</dbReference>
<reference evidence="12" key="1">
    <citation type="journal article" date="2016" name="Genome Announc.">
        <title>Draft Genome Sequence of the Syntrophic Lactate-Degrading Bacterium Tepidanaerobacter syntrophicus JLT.</title>
        <authorList>
            <person name="Matsuura N."/>
            <person name="Ohashi A."/>
            <person name="Tourlousse D.M."/>
            <person name="Sekiguchi Y."/>
        </authorList>
    </citation>
    <scope>NUCLEOTIDE SEQUENCE [LARGE SCALE GENOMIC DNA]</scope>
    <source>
        <strain evidence="12">JL</strain>
    </source>
</reference>
<dbReference type="Proteomes" id="UP000062160">
    <property type="component" value="Unassembled WGS sequence"/>
</dbReference>
<dbReference type="PANTHER" id="PTHR42917">
    <property type="entry name" value="2,4-DIENOYL-COA REDUCTASE"/>
    <property type="match status" value="1"/>
</dbReference>
<dbReference type="GO" id="GO:0051536">
    <property type="term" value="F:iron-sulfur cluster binding"/>
    <property type="evidence" value="ECO:0007669"/>
    <property type="project" value="UniProtKB-KW"/>
</dbReference>
<dbReference type="EMBL" id="DF976999">
    <property type="protein sequence ID" value="GAQ24439.1"/>
    <property type="molecule type" value="Genomic_DNA"/>
</dbReference>
<keyword evidence="6" id="KW-0479">Metal-binding</keyword>
<keyword evidence="5" id="KW-0288">FMN</keyword>
<dbReference type="GO" id="GO:0016491">
    <property type="term" value="F:oxidoreductase activity"/>
    <property type="evidence" value="ECO:0007669"/>
    <property type="project" value="UniProtKB-KW"/>
</dbReference>
<evidence type="ECO:0000256" key="2">
    <source>
        <dbReference type="ARBA" id="ARBA00001966"/>
    </source>
</evidence>
<keyword evidence="8" id="KW-0408">Iron</keyword>
<feature type="domain" description="FAD/NAD(P)-binding" evidence="11">
    <location>
        <begin position="384"/>
        <end position="625"/>
    </location>
</feature>
<feature type="domain" description="NADH:flavin oxidoreductase/NADH oxidase N-terminal" evidence="10">
    <location>
        <begin position="6"/>
        <end position="334"/>
    </location>
</feature>
<evidence type="ECO:0000256" key="8">
    <source>
        <dbReference type="ARBA" id="ARBA00023004"/>
    </source>
</evidence>
<keyword evidence="13" id="KW-1185">Reference proteome</keyword>
<evidence type="ECO:0000313" key="12">
    <source>
        <dbReference type="EMBL" id="GAQ24439.1"/>
    </source>
</evidence>
<dbReference type="GO" id="GO:0010181">
    <property type="term" value="F:FMN binding"/>
    <property type="evidence" value="ECO:0007669"/>
    <property type="project" value="InterPro"/>
</dbReference>
<dbReference type="InterPro" id="IPR036188">
    <property type="entry name" value="FAD/NAD-bd_sf"/>
</dbReference>
<name>A0A0U9HN87_9FIRM</name>
<evidence type="ECO:0000256" key="6">
    <source>
        <dbReference type="ARBA" id="ARBA00022723"/>
    </source>
</evidence>
<evidence type="ECO:0000256" key="7">
    <source>
        <dbReference type="ARBA" id="ARBA00023002"/>
    </source>
</evidence>
<dbReference type="InterPro" id="IPR051793">
    <property type="entry name" value="NADH:flavin_oxidoreductase"/>
</dbReference>
<organism evidence="12">
    <name type="scientific">Tepidanaerobacter syntrophicus</name>
    <dbReference type="NCBI Taxonomy" id="224999"/>
    <lineage>
        <taxon>Bacteria</taxon>
        <taxon>Bacillati</taxon>
        <taxon>Bacillota</taxon>
        <taxon>Clostridia</taxon>
        <taxon>Thermosediminibacterales</taxon>
        <taxon>Tepidanaerobacteraceae</taxon>
        <taxon>Tepidanaerobacter</taxon>
    </lineage>
</organism>